<comment type="caution">
    <text evidence="3">The sequence shown here is derived from an EMBL/GenBank/DDBJ whole genome shotgun (WGS) entry which is preliminary data.</text>
</comment>
<feature type="domain" description="Chemotaxis phosphatase CheX-like" evidence="2">
    <location>
        <begin position="190"/>
        <end position="275"/>
    </location>
</feature>
<dbReference type="GO" id="GO:0006935">
    <property type="term" value="P:chemotaxis"/>
    <property type="evidence" value="ECO:0007669"/>
    <property type="project" value="UniProtKB-KW"/>
</dbReference>
<dbReference type="CDD" id="cd17906">
    <property type="entry name" value="CheX"/>
    <property type="match status" value="1"/>
</dbReference>
<evidence type="ECO:0000259" key="2">
    <source>
        <dbReference type="Pfam" id="PF13690"/>
    </source>
</evidence>
<dbReference type="InterPro" id="IPR038756">
    <property type="entry name" value="CheX-like"/>
</dbReference>
<dbReference type="SUPFAM" id="SSF103039">
    <property type="entry name" value="CheC-like"/>
    <property type="match status" value="1"/>
</dbReference>
<sequence>MKIIRKILIASQNSLWAGELKKALMLSKKIDCEICSERASVVKKILEYDYSLVIFENSFEIKNIEFILRLFTNPDQTKPNQIIFCINDFQDLKKIDIPIELLEIISTYSMPLPIHILNEIITNVALPISALNANVDSLDKEFVQVLIRSTKEVLEEMVPEELKVQKPCLLSSMEDYPEISIRGKVLIKSEFFTGSLFISFPKKSFLNIYAVVVGEKVSEISSEEEDFASSMANMIYGRVKRILADQGVELNMAIPSVERCEKLDQAKGPIFVIPFSSGHGVIYIKIAKDYI</sequence>
<dbReference type="Gene3D" id="3.40.1550.10">
    <property type="entry name" value="CheC-like"/>
    <property type="match status" value="1"/>
</dbReference>
<keyword evidence="1" id="KW-0145">Chemotaxis</keyword>
<dbReference type="AlphaFoldDB" id="A0A1Y5F9U9"/>
<name>A0A1Y5F9U9_9BACT</name>
<dbReference type="PANTHER" id="PTHR39452">
    <property type="entry name" value="CHEY-P PHOSPHATASE CHEX"/>
    <property type="match status" value="1"/>
</dbReference>
<evidence type="ECO:0000313" key="3">
    <source>
        <dbReference type="EMBL" id="OUR97808.1"/>
    </source>
</evidence>
<dbReference type="Pfam" id="PF13690">
    <property type="entry name" value="CheX"/>
    <property type="match status" value="1"/>
</dbReference>
<accession>A0A1Y5F9U9</accession>
<protein>
    <recommendedName>
        <fullName evidence="2">Chemotaxis phosphatase CheX-like domain-containing protein</fullName>
    </recommendedName>
</protein>
<dbReference type="EMBL" id="MAAO01000005">
    <property type="protein sequence ID" value="OUR97808.1"/>
    <property type="molecule type" value="Genomic_DNA"/>
</dbReference>
<dbReference type="InterPro" id="IPR028976">
    <property type="entry name" value="CheC-like_sf"/>
</dbReference>
<evidence type="ECO:0000256" key="1">
    <source>
        <dbReference type="ARBA" id="ARBA00022500"/>
    </source>
</evidence>
<evidence type="ECO:0000313" key="4">
    <source>
        <dbReference type="Proteomes" id="UP000196531"/>
    </source>
</evidence>
<proteinExistence type="predicted"/>
<dbReference type="Proteomes" id="UP000196531">
    <property type="component" value="Unassembled WGS sequence"/>
</dbReference>
<dbReference type="InterPro" id="IPR028051">
    <property type="entry name" value="CheX-like_dom"/>
</dbReference>
<organism evidence="3 4">
    <name type="scientific">Halobacteriovorax marinus</name>
    <dbReference type="NCBI Taxonomy" id="97084"/>
    <lineage>
        <taxon>Bacteria</taxon>
        <taxon>Pseudomonadati</taxon>
        <taxon>Bdellovibrionota</taxon>
        <taxon>Bacteriovoracia</taxon>
        <taxon>Bacteriovoracales</taxon>
        <taxon>Halobacteriovoraceae</taxon>
        <taxon>Halobacteriovorax</taxon>
    </lineage>
</organism>
<reference evidence="4" key="1">
    <citation type="journal article" date="2017" name="Proc. Natl. Acad. Sci. U.S.A.">
        <title>Simulation of Deepwater Horizon oil plume reveals substrate specialization within a complex community of hydrocarbon-degraders.</title>
        <authorList>
            <person name="Hu P."/>
            <person name="Dubinsky E.A."/>
            <person name="Probst A.J."/>
            <person name="Wang J."/>
            <person name="Sieber C.M.K."/>
            <person name="Tom L.M."/>
            <person name="Gardinali P."/>
            <person name="Banfield J.F."/>
            <person name="Atlas R.M."/>
            <person name="Andersen G.L."/>
        </authorList>
    </citation>
    <scope>NUCLEOTIDE SEQUENCE [LARGE SCALE GENOMIC DNA]</scope>
</reference>
<gene>
    <name evidence="3" type="ORF">A9Q84_06300</name>
</gene>
<dbReference type="PANTHER" id="PTHR39452:SF1">
    <property type="entry name" value="CHEY-P PHOSPHATASE CHEX"/>
    <property type="match status" value="1"/>
</dbReference>